<evidence type="ECO:0000256" key="1">
    <source>
        <dbReference type="SAM" id="MobiDB-lite"/>
    </source>
</evidence>
<dbReference type="EMBL" id="OB793253">
    <property type="protein sequence ID" value="CAD7426696.1"/>
    <property type="molecule type" value="Genomic_DNA"/>
</dbReference>
<gene>
    <name evidence="3" type="ORF">TMSB3V08_LOCUS3570</name>
</gene>
<proteinExistence type="predicted"/>
<sequence>MDSPVQPLQFLQVLEFAHKAPERVSVPELLQQLQDARNELDSMKQSWRSDGEGGEEELDKESQGAEQNWKKGEMRAKGGDVGLRKNTTCEESGEGRNQGGLAQVCGSVAGNKRDGGWHVATGHFGDVLVERDKPCQLDSKLVTDGAGLLYWQFTERKGSSLSLAAWHQEGMLQSPGNTAFQHAMYRRLVESRANKGDLDPEITLQFLKSAVYYLLTDRENHQGHLNAIQSILGYTDTEKLNIDKAYKLYLK</sequence>
<reference evidence="3" key="1">
    <citation type="submission" date="2020-11" db="EMBL/GenBank/DDBJ databases">
        <authorList>
            <person name="Tran Van P."/>
        </authorList>
    </citation>
    <scope>NUCLEOTIDE SEQUENCE</scope>
</reference>
<protein>
    <recommendedName>
        <fullName evidence="2">GRIP domain-containing protein</fullName>
    </recommendedName>
</protein>
<dbReference type="AlphaFoldDB" id="A0A7R9E5X9"/>
<feature type="compositionally biased region" description="Basic and acidic residues" evidence="1">
    <location>
        <begin position="60"/>
        <end position="78"/>
    </location>
</feature>
<dbReference type="InterPro" id="IPR000237">
    <property type="entry name" value="GRIP_dom"/>
</dbReference>
<feature type="region of interest" description="Disordered" evidence="1">
    <location>
        <begin position="40"/>
        <end position="97"/>
    </location>
</feature>
<feature type="compositionally biased region" description="Basic and acidic residues" evidence="1">
    <location>
        <begin position="40"/>
        <end position="51"/>
    </location>
</feature>
<feature type="domain" description="GRIP" evidence="2">
    <location>
        <begin position="197"/>
        <end position="245"/>
    </location>
</feature>
<organism evidence="3">
    <name type="scientific">Timema monikensis</name>
    <dbReference type="NCBI Taxonomy" id="170555"/>
    <lineage>
        <taxon>Eukaryota</taxon>
        <taxon>Metazoa</taxon>
        <taxon>Ecdysozoa</taxon>
        <taxon>Arthropoda</taxon>
        <taxon>Hexapoda</taxon>
        <taxon>Insecta</taxon>
        <taxon>Pterygota</taxon>
        <taxon>Neoptera</taxon>
        <taxon>Polyneoptera</taxon>
        <taxon>Phasmatodea</taxon>
        <taxon>Timematodea</taxon>
        <taxon>Timematoidea</taxon>
        <taxon>Timematidae</taxon>
        <taxon>Timema</taxon>
    </lineage>
</organism>
<accession>A0A7R9E5X9</accession>
<dbReference type="PROSITE" id="PS50913">
    <property type="entry name" value="GRIP"/>
    <property type="match status" value="1"/>
</dbReference>
<name>A0A7R9E5X9_9NEOP</name>
<evidence type="ECO:0000259" key="2">
    <source>
        <dbReference type="PROSITE" id="PS50913"/>
    </source>
</evidence>
<evidence type="ECO:0000313" key="3">
    <source>
        <dbReference type="EMBL" id="CAD7426696.1"/>
    </source>
</evidence>